<reference evidence="1 2" key="1">
    <citation type="submission" date="2015-07" db="EMBL/GenBank/DDBJ databases">
        <title>ATOL: Assembling a taxonomically balanced genome-scale reconstruction of the evolutionary history of the Enterobacteriaceae.</title>
        <authorList>
            <person name="Plunkett G.III."/>
            <person name="Neeno-Eckwall E.C."/>
            <person name="Glasner J.D."/>
            <person name="Perna N.T."/>
        </authorList>
    </citation>
    <scope>NUCLEOTIDE SEQUENCE [LARGE SCALE GENOMIC DNA]</scope>
    <source>
        <strain evidence="1 2">ATCC 35017</strain>
    </source>
</reference>
<evidence type="ECO:0000313" key="2">
    <source>
        <dbReference type="Proteomes" id="UP000053226"/>
    </source>
</evidence>
<organism evidence="1 2">
    <name type="scientific">Moellerella wisconsensis ATCC 35017</name>
    <dbReference type="NCBI Taxonomy" id="1354267"/>
    <lineage>
        <taxon>Bacteria</taxon>
        <taxon>Pseudomonadati</taxon>
        <taxon>Pseudomonadota</taxon>
        <taxon>Gammaproteobacteria</taxon>
        <taxon>Enterobacterales</taxon>
        <taxon>Morganellaceae</taxon>
        <taxon>Moellerella</taxon>
    </lineage>
</organism>
<dbReference type="EMBL" id="LGAA01000026">
    <property type="protein sequence ID" value="KPD01943.1"/>
    <property type="molecule type" value="Genomic_DNA"/>
</dbReference>
<accession>A0A0N0I982</accession>
<proteinExistence type="predicted"/>
<sequence length="113" mass="12995">MGKLPISDIIVLARELMIHGVIGKVKIRNLQRNESDKEFTDSFNAVEYINASCVHFGMNRDEAEKLTMSEFLMMIKAKYPEEKGFTKEEYDGAVDDYFELKKRRIAQAKANKG</sequence>
<protein>
    <recommendedName>
        <fullName evidence="3">Phage protein</fullName>
    </recommendedName>
</protein>
<name>A0A0N0I982_9GAMM</name>
<dbReference type="InterPro" id="IPR046213">
    <property type="entry name" value="DUF6246"/>
</dbReference>
<dbReference type="Proteomes" id="UP000053226">
    <property type="component" value="Unassembled WGS sequence"/>
</dbReference>
<evidence type="ECO:0008006" key="3">
    <source>
        <dbReference type="Google" id="ProtNLM"/>
    </source>
</evidence>
<dbReference type="AlphaFoldDB" id="A0A0N0I982"/>
<gene>
    <name evidence="1" type="ORF">M992_2486</name>
</gene>
<dbReference type="Pfam" id="PF19759">
    <property type="entry name" value="DUF6246"/>
    <property type="match status" value="1"/>
</dbReference>
<evidence type="ECO:0000313" key="1">
    <source>
        <dbReference type="EMBL" id="KPD01943.1"/>
    </source>
</evidence>
<comment type="caution">
    <text evidence="1">The sequence shown here is derived from an EMBL/GenBank/DDBJ whole genome shotgun (WGS) entry which is preliminary data.</text>
</comment>
<keyword evidence="2" id="KW-1185">Reference proteome</keyword>